<keyword evidence="7" id="KW-1185">Reference proteome</keyword>
<dbReference type="PRINTS" id="PR00455">
    <property type="entry name" value="HTHTETR"/>
</dbReference>
<keyword evidence="2 4" id="KW-0238">DNA-binding</keyword>
<evidence type="ECO:0000259" key="5">
    <source>
        <dbReference type="PROSITE" id="PS50977"/>
    </source>
</evidence>
<evidence type="ECO:0000313" key="7">
    <source>
        <dbReference type="Proteomes" id="UP000556436"/>
    </source>
</evidence>
<evidence type="ECO:0000256" key="1">
    <source>
        <dbReference type="ARBA" id="ARBA00023015"/>
    </source>
</evidence>
<evidence type="ECO:0000313" key="6">
    <source>
        <dbReference type="EMBL" id="MBB4889586.1"/>
    </source>
</evidence>
<keyword evidence="3" id="KW-0804">Transcription</keyword>
<dbReference type="Pfam" id="PF00440">
    <property type="entry name" value="TetR_N"/>
    <property type="match status" value="1"/>
</dbReference>
<dbReference type="PROSITE" id="PS50977">
    <property type="entry name" value="HTH_TETR_2"/>
    <property type="match status" value="1"/>
</dbReference>
<dbReference type="InterPro" id="IPR036271">
    <property type="entry name" value="Tet_transcr_reg_TetR-rel_C_sf"/>
</dbReference>
<protein>
    <submittedName>
        <fullName evidence="6">AcrR family transcriptional regulator</fullName>
    </submittedName>
</protein>
<dbReference type="EMBL" id="JACHJG010000014">
    <property type="protein sequence ID" value="MBB4889586.1"/>
    <property type="molecule type" value="Genomic_DNA"/>
</dbReference>
<accession>A0A7W7LH50</accession>
<evidence type="ECO:0000256" key="2">
    <source>
        <dbReference type="ARBA" id="ARBA00023125"/>
    </source>
</evidence>
<keyword evidence="1" id="KW-0805">Transcription regulation</keyword>
<dbReference type="SUPFAM" id="SSF46689">
    <property type="entry name" value="Homeodomain-like"/>
    <property type="match status" value="1"/>
</dbReference>
<proteinExistence type="predicted"/>
<dbReference type="GO" id="GO:0000976">
    <property type="term" value="F:transcription cis-regulatory region binding"/>
    <property type="evidence" value="ECO:0007669"/>
    <property type="project" value="TreeGrafter"/>
</dbReference>
<dbReference type="Gene3D" id="1.10.357.10">
    <property type="entry name" value="Tetracycline Repressor, domain 2"/>
    <property type="match status" value="1"/>
</dbReference>
<dbReference type="InterPro" id="IPR050109">
    <property type="entry name" value="HTH-type_TetR-like_transc_reg"/>
</dbReference>
<name>A0A7W7LH50_STRNE</name>
<sequence length="192" mass="20757">MADAPQATTVRGPRKDQARNRRRLLDAAREAFKDQGPDAGIDGIARRAGVGATTFYRHFPTKDDLVDVLLDELSEGSREAAEHAAGITDGWTAFRTVFTRGCVPHEEDLALFDILCRTSARAAERGRRVTVELIGPVVERARSEGMLRGDATVEDIAAFMRMADSAASAGQRRRAHDVLLAGLRSRGGAADA</sequence>
<evidence type="ECO:0000256" key="4">
    <source>
        <dbReference type="PROSITE-ProRule" id="PRU00335"/>
    </source>
</evidence>
<dbReference type="PANTHER" id="PTHR30055">
    <property type="entry name" value="HTH-TYPE TRANSCRIPTIONAL REGULATOR RUTR"/>
    <property type="match status" value="1"/>
</dbReference>
<dbReference type="InterPro" id="IPR009057">
    <property type="entry name" value="Homeodomain-like_sf"/>
</dbReference>
<dbReference type="GO" id="GO:0003700">
    <property type="term" value="F:DNA-binding transcription factor activity"/>
    <property type="evidence" value="ECO:0007669"/>
    <property type="project" value="TreeGrafter"/>
</dbReference>
<dbReference type="InterPro" id="IPR001647">
    <property type="entry name" value="HTH_TetR"/>
</dbReference>
<feature type="domain" description="HTH tetR-type" evidence="5">
    <location>
        <begin position="18"/>
        <end position="77"/>
    </location>
</feature>
<organism evidence="6 7">
    <name type="scientific">Streptomyces netropsis</name>
    <name type="common">Streptoverticillium netropsis</name>
    <dbReference type="NCBI Taxonomy" id="55404"/>
    <lineage>
        <taxon>Bacteria</taxon>
        <taxon>Bacillati</taxon>
        <taxon>Actinomycetota</taxon>
        <taxon>Actinomycetes</taxon>
        <taxon>Kitasatosporales</taxon>
        <taxon>Streptomycetaceae</taxon>
        <taxon>Streptomyces</taxon>
    </lineage>
</organism>
<gene>
    <name evidence="6" type="ORF">FHS38_005662</name>
</gene>
<dbReference type="SUPFAM" id="SSF48498">
    <property type="entry name" value="Tetracyclin repressor-like, C-terminal domain"/>
    <property type="match status" value="1"/>
</dbReference>
<reference evidence="6 7" key="1">
    <citation type="submission" date="2020-08" db="EMBL/GenBank/DDBJ databases">
        <title>Genomic Encyclopedia of Type Strains, Phase III (KMG-III): the genomes of soil and plant-associated and newly described type strains.</title>
        <authorList>
            <person name="Whitman W."/>
        </authorList>
    </citation>
    <scope>NUCLEOTIDE SEQUENCE [LARGE SCALE GENOMIC DNA]</scope>
    <source>
        <strain evidence="6 7">CECT 3265</strain>
    </source>
</reference>
<evidence type="ECO:0000256" key="3">
    <source>
        <dbReference type="ARBA" id="ARBA00023163"/>
    </source>
</evidence>
<dbReference type="RefSeq" id="WP_184738155.1">
    <property type="nucleotide sequence ID" value="NZ_JACHJG010000014.1"/>
</dbReference>
<comment type="caution">
    <text evidence="6">The sequence shown here is derived from an EMBL/GenBank/DDBJ whole genome shotgun (WGS) entry which is preliminary data.</text>
</comment>
<feature type="DNA-binding region" description="H-T-H motif" evidence="4">
    <location>
        <begin position="40"/>
        <end position="59"/>
    </location>
</feature>
<dbReference type="AlphaFoldDB" id="A0A7W7LH50"/>
<dbReference type="Proteomes" id="UP000556436">
    <property type="component" value="Unassembled WGS sequence"/>
</dbReference>
<dbReference type="PANTHER" id="PTHR30055:SF234">
    <property type="entry name" value="HTH-TYPE TRANSCRIPTIONAL REGULATOR BETI"/>
    <property type="match status" value="1"/>
</dbReference>